<evidence type="ECO:0000256" key="6">
    <source>
        <dbReference type="SAM" id="Phobius"/>
    </source>
</evidence>
<keyword evidence="2" id="KW-1003">Cell membrane</keyword>
<proteinExistence type="predicted"/>
<accession>A0A0D5MJQ8</accession>
<reference evidence="13" key="2">
    <citation type="submission" date="2016-05" db="EMBL/GenBank/DDBJ databases">
        <title>Genome sequence of Lactobacillus helveticus FAM8105.</title>
        <authorList>
            <person name="Ahrens C."/>
            <person name="Schmid M."/>
        </authorList>
    </citation>
    <scope>NUCLEOTIDE SEQUENCE [LARGE SCALE GENOMIC DNA]</scope>
    <source>
        <strain evidence="13">FAM8105</strain>
    </source>
</reference>
<dbReference type="Gene3D" id="1.20.1250.20">
    <property type="entry name" value="MFS general substrate transporter like domains"/>
    <property type="match status" value="1"/>
</dbReference>
<evidence type="ECO:0000256" key="3">
    <source>
        <dbReference type="ARBA" id="ARBA00022692"/>
    </source>
</evidence>
<feature type="transmembrane region" description="Helical" evidence="6">
    <location>
        <begin position="369"/>
        <end position="388"/>
    </location>
</feature>
<dbReference type="PANTHER" id="PTHR23513">
    <property type="entry name" value="INTEGRAL MEMBRANE EFFLUX PROTEIN-RELATED"/>
    <property type="match status" value="1"/>
</dbReference>
<feature type="transmembrane region" description="Helical" evidence="6">
    <location>
        <begin position="41"/>
        <end position="59"/>
    </location>
</feature>
<dbReference type="EMBL" id="CP019581">
    <property type="protein sequence ID" value="AZK90738.1"/>
    <property type="molecule type" value="Genomic_DNA"/>
</dbReference>
<dbReference type="SUPFAM" id="SSF103473">
    <property type="entry name" value="MFS general substrate transporter"/>
    <property type="match status" value="1"/>
</dbReference>
<evidence type="ECO:0000313" key="11">
    <source>
        <dbReference type="EMBL" id="NRN91859.1"/>
    </source>
</evidence>
<evidence type="ECO:0000313" key="7">
    <source>
        <dbReference type="EMBL" id="ALI52646.1"/>
    </source>
</evidence>
<feature type="transmembrane region" description="Helical" evidence="6">
    <location>
        <begin position="292"/>
        <end position="315"/>
    </location>
</feature>
<protein>
    <submittedName>
        <fullName evidence="9">Enterobactin exporter EntS</fullName>
    </submittedName>
    <submittedName>
        <fullName evidence="7">Permease</fullName>
    </submittedName>
</protein>
<dbReference type="Proteomes" id="UP000234562">
    <property type="component" value="Chromosome"/>
</dbReference>
<keyword evidence="4 6" id="KW-1133">Transmembrane helix</keyword>
<dbReference type="GO" id="GO:0022857">
    <property type="term" value="F:transmembrane transporter activity"/>
    <property type="evidence" value="ECO:0007669"/>
    <property type="project" value="InterPro"/>
</dbReference>
<reference evidence="9 14" key="3">
    <citation type="submission" date="2017-02" db="EMBL/GenBank/DDBJ databases">
        <title>Complete genome sequence of Lactobacillus helveticus.</title>
        <authorList>
            <person name="Kim J.F."/>
            <person name="Chung Y."/>
            <person name="Kwak M."/>
        </authorList>
    </citation>
    <scope>NUCLEOTIDE SEQUENCE [LARGE SCALE GENOMIC DNA]</scope>
    <source>
        <strain evidence="9 14">LH5</strain>
    </source>
</reference>
<dbReference type="EMBL" id="CP012381">
    <property type="protein sequence ID" value="ALI52646.1"/>
    <property type="molecule type" value="Genomic_DNA"/>
</dbReference>
<dbReference type="RefSeq" id="WP_003626488.1">
    <property type="nucleotide sequence ID" value="NZ_AP023028.1"/>
</dbReference>
<evidence type="ECO:0000256" key="1">
    <source>
        <dbReference type="ARBA" id="ARBA00004651"/>
    </source>
</evidence>
<keyword evidence="3 6" id="KW-0812">Transmembrane</keyword>
<feature type="transmembrane region" description="Helical" evidence="6">
    <location>
        <begin position="252"/>
        <end position="271"/>
    </location>
</feature>
<evidence type="ECO:0000313" key="15">
    <source>
        <dbReference type="Proteomes" id="UP000601587"/>
    </source>
</evidence>
<dbReference type="Proteomes" id="UP000063930">
    <property type="component" value="Chromosome"/>
</dbReference>
<dbReference type="AlphaFoldDB" id="A0A0D5MJQ8"/>
<dbReference type="EMBL" id="CP015496">
    <property type="protein sequence ID" value="AUI74330.1"/>
    <property type="molecule type" value="Genomic_DNA"/>
</dbReference>
<dbReference type="GeneID" id="99756649"/>
<evidence type="ECO:0000256" key="2">
    <source>
        <dbReference type="ARBA" id="ARBA00022475"/>
    </source>
</evidence>
<dbReference type="PANTHER" id="PTHR23513:SF6">
    <property type="entry name" value="MAJOR FACILITATOR SUPERFAMILY ASSOCIATED DOMAIN-CONTAINING PROTEIN"/>
    <property type="match status" value="1"/>
</dbReference>
<evidence type="ECO:0000256" key="4">
    <source>
        <dbReference type="ARBA" id="ARBA00022989"/>
    </source>
</evidence>
<evidence type="ECO:0000313" key="9">
    <source>
        <dbReference type="EMBL" id="AZK90738.1"/>
    </source>
</evidence>
<gene>
    <name evidence="7" type="ORF">ALV80_05960</name>
    <name evidence="11" type="ORF">IMAU50013_01405</name>
    <name evidence="9" type="ORF">LH5_00477</name>
    <name evidence="8" type="ORF">Lh8105_05735</name>
    <name evidence="10" type="ORF">LHEJCM1062_08240</name>
</gene>
<sequence length="393" mass="43343">MLEKKTYLLSRATMLLSNSLFGMIIIWWLQTQTGKSSLVGLTNAIFSITAALSIFYGPIIDKHSFKRTSQTSLLVQTILLFLLTAVMFWLSHDIVLTILISTIMSMCDEFFSPADRAILKESVPSKKDLNSLISKLSMIDQVVNIAGTALSGVLLSLLIAGQSMLVCSCLSLISIFFLYIALRKIPSTKPQANDTDDKTNNYRAKVFSGLKYIRQNRFLKYYFWSCICYSFASPALIILLPKLADKLGSAGLYSTFYLCFVGGFLLGALISGKLTPTVKTIPYTWMLSTIPLLMMIFFLSNWLALSVLIALFGFLTSFQNILSESMIQITTEDAYLGRVLTTIRTSTSIGGPISSVVAGIMLDHSGDQILIILCAVFILIGGINMLFAKEAAN</sequence>
<dbReference type="CDD" id="cd06173">
    <property type="entry name" value="MFS_MefA_like"/>
    <property type="match status" value="1"/>
</dbReference>
<dbReference type="OMA" id="WMLCALM"/>
<feature type="transmembrane region" description="Helical" evidence="6">
    <location>
        <begin position="221"/>
        <end position="240"/>
    </location>
</feature>
<dbReference type="Pfam" id="PF07690">
    <property type="entry name" value="MFS_1"/>
    <property type="match status" value="1"/>
</dbReference>
<dbReference type="Proteomes" id="UP000601587">
    <property type="component" value="Unassembled WGS sequence"/>
</dbReference>
<dbReference type="GO" id="GO:0005886">
    <property type="term" value="C:plasma membrane"/>
    <property type="evidence" value="ECO:0007669"/>
    <property type="project" value="UniProtKB-SubCell"/>
</dbReference>
<reference evidence="8" key="4">
    <citation type="journal article" date="2018" name="Front. Microbiol.">
        <title>Comparative Genomics of Completely Sequenced Lactobacillus helveticus Genomes Provides Insights into Strain-Specific Genes and Resolves Metagenomics Data Down to the Strain Level.</title>
        <authorList>
            <person name="Schmid M."/>
            <person name="Muri J."/>
            <person name="Melidis D."/>
            <person name="Varadarajan A.R."/>
            <person name="Somerville V."/>
            <person name="Wicki A."/>
            <person name="Moser A."/>
            <person name="Bourqui M."/>
            <person name="Wenzel C."/>
            <person name="Eugster-Meier E."/>
            <person name="Frey J.E."/>
            <person name="Irmler S."/>
            <person name="Ahrens C.H."/>
        </authorList>
    </citation>
    <scope>NUCLEOTIDE SEQUENCE</scope>
    <source>
        <strain evidence="8">FAM8105</strain>
    </source>
</reference>
<evidence type="ECO:0000256" key="5">
    <source>
        <dbReference type="ARBA" id="ARBA00023136"/>
    </source>
</evidence>
<dbReference type="InterPro" id="IPR036259">
    <property type="entry name" value="MFS_trans_sf"/>
</dbReference>
<evidence type="ECO:0000313" key="8">
    <source>
        <dbReference type="EMBL" id="AUI74330.1"/>
    </source>
</evidence>
<evidence type="ECO:0000313" key="14">
    <source>
        <dbReference type="Proteomes" id="UP000267945"/>
    </source>
</evidence>
<name>A0A0D5MJQ8_LACHE</name>
<reference evidence="11" key="5">
    <citation type="submission" date="2019-09" db="EMBL/GenBank/DDBJ databases">
        <title>Comparative genomic analysis of Lactobacillus helveticus.</title>
        <authorList>
            <person name="Zhang H."/>
            <person name="Chen Y."/>
            <person name="Zhong Z."/>
        </authorList>
    </citation>
    <scope>NUCLEOTIDE SEQUENCE</scope>
    <source>
        <strain evidence="11">IMAU50013</strain>
    </source>
</reference>
<dbReference type="InterPro" id="IPR011701">
    <property type="entry name" value="MFS"/>
</dbReference>
<keyword evidence="5 6" id="KW-0472">Membrane</keyword>
<dbReference type="EMBL" id="BLYV01000165">
    <property type="protein sequence ID" value="GFP12952.1"/>
    <property type="molecule type" value="Genomic_DNA"/>
</dbReference>
<feature type="transmembrane region" description="Helical" evidence="6">
    <location>
        <begin position="163"/>
        <end position="182"/>
    </location>
</feature>
<reference evidence="7 12" key="1">
    <citation type="submission" date="2015-08" db="EMBL/GenBank/DDBJ databases">
        <title>Complete genome sequence of Lactobacillus helveticus CAUH18, a probiotic strain originated from koumiss.</title>
        <authorList>
            <person name="Yang Y."/>
            <person name="Hao Y."/>
        </authorList>
    </citation>
    <scope>NUCLEOTIDE SEQUENCE [LARGE SCALE GENOMIC DNA]</scope>
    <source>
        <strain evidence="7 12">CAUH18</strain>
    </source>
</reference>
<feature type="transmembrane region" description="Helical" evidence="6">
    <location>
        <begin position="12"/>
        <end position="29"/>
    </location>
</feature>
<evidence type="ECO:0000313" key="10">
    <source>
        <dbReference type="EMBL" id="GFP12952.1"/>
    </source>
</evidence>
<dbReference type="Proteomes" id="UP000630086">
    <property type="component" value="Unassembled WGS sequence"/>
</dbReference>
<reference evidence="10" key="6">
    <citation type="submission" date="2020-07" db="EMBL/GenBank/DDBJ databases">
        <title>Draft genome sequence of Lactobacillus helveticus strain JCM 1062.</title>
        <authorList>
            <person name="Endo A."/>
            <person name="Maeno S."/>
            <person name="Kido Y."/>
        </authorList>
    </citation>
    <scope>NUCLEOTIDE SEQUENCE</scope>
    <source>
        <strain evidence="10">JCM 1062</strain>
    </source>
</reference>
<evidence type="ECO:0000313" key="12">
    <source>
        <dbReference type="Proteomes" id="UP000063930"/>
    </source>
</evidence>
<dbReference type="KEGG" id="lhd:HUO_06630"/>
<comment type="subcellular location">
    <subcellularLocation>
        <location evidence="1">Cell membrane</location>
        <topology evidence="1">Multi-pass membrane protein</topology>
    </subcellularLocation>
</comment>
<organism evidence="11 15">
    <name type="scientific">Lactobacillus helveticus</name>
    <name type="common">Lactobacillus suntoryeus</name>
    <dbReference type="NCBI Taxonomy" id="1587"/>
    <lineage>
        <taxon>Bacteria</taxon>
        <taxon>Bacillati</taxon>
        <taxon>Bacillota</taxon>
        <taxon>Bacilli</taxon>
        <taxon>Lactobacillales</taxon>
        <taxon>Lactobacillaceae</taxon>
        <taxon>Lactobacillus</taxon>
    </lineage>
</organism>
<dbReference type="EMBL" id="WCGB01000028">
    <property type="protein sequence ID" value="NRN91859.1"/>
    <property type="molecule type" value="Genomic_DNA"/>
</dbReference>
<evidence type="ECO:0000313" key="13">
    <source>
        <dbReference type="Proteomes" id="UP000234562"/>
    </source>
</evidence>
<dbReference type="Proteomes" id="UP000267945">
    <property type="component" value="Chromosome"/>
</dbReference>